<feature type="transmembrane region" description="Helical" evidence="7">
    <location>
        <begin position="170"/>
        <end position="187"/>
    </location>
</feature>
<feature type="domain" description="Peptidase S54 rhomboid" evidence="8">
    <location>
        <begin position="104"/>
        <end position="239"/>
    </location>
</feature>
<evidence type="ECO:0000256" key="7">
    <source>
        <dbReference type="SAM" id="Phobius"/>
    </source>
</evidence>
<sequence>MNSPYPYPAQQIPTCYRHPDRQTYVRCTRCNRFICPECMRDAAVGHQCIDCVGEGMRSVRPVKKLTPVVTYALIGINLLAFALQMASPGLQRAFGLWSPAVADGEMYRLLTSAFLHFGLTHLAFNMLALYFVGPPLEAALGRARFVTLYLVSALGGSVLVYLLTFNALTAGASGAVFGLFGATFVVGRKLNMDVRSVMAIIVLNLAFTFLIPLFTSQNISWQGHIGGLVTGALVAAAFVYAPRAQRTLVQTGATVAILVVFVGLIVWRTAELRTLMGLG</sequence>
<feature type="transmembrane region" description="Helical" evidence="7">
    <location>
        <begin position="248"/>
        <end position="267"/>
    </location>
</feature>
<dbReference type="PANTHER" id="PTHR43731">
    <property type="entry name" value="RHOMBOID PROTEASE"/>
    <property type="match status" value="1"/>
</dbReference>
<dbReference type="EMBL" id="UGQM01000001">
    <property type="protein sequence ID" value="STZ46223.1"/>
    <property type="molecule type" value="Genomic_DNA"/>
</dbReference>
<evidence type="ECO:0000256" key="1">
    <source>
        <dbReference type="ARBA" id="ARBA00004141"/>
    </source>
</evidence>
<feature type="transmembrane region" description="Helical" evidence="7">
    <location>
        <begin position="145"/>
        <end position="164"/>
    </location>
</feature>
<feature type="transmembrane region" description="Helical" evidence="7">
    <location>
        <begin position="221"/>
        <end position="241"/>
    </location>
</feature>
<accession>A0A378STZ7</accession>
<evidence type="ECO:0000259" key="8">
    <source>
        <dbReference type="Pfam" id="PF01694"/>
    </source>
</evidence>
<feature type="transmembrane region" description="Helical" evidence="7">
    <location>
        <begin position="106"/>
        <end position="133"/>
    </location>
</feature>
<evidence type="ECO:0000313" key="10">
    <source>
        <dbReference type="Proteomes" id="UP000254291"/>
    </source>
</evidence>
<keyword evidence="4 9" id="KW-0378">Hydrolase</keyword>
<dbReference type="InterPro" id="IPR050925">
    <property type="entry name" value="Rhomboid_protease_S54"/>
</dbReference>
<organism evidence="9 10">
    <name type="scientific">Mycolicibacterium gilvum</name>
    <dbReference type="NCBI Taxonomy" id="1804"/>
    <lineage>
        <taxon>Bacteria</taxon>
        <taxon>Bacillati</taxon>
        <taxon>Actinomycetota</taxon>
        <taxon>Actinomycetes</taxon>
        <taxon>Mycobacteriales</taxon>
        <taxon>Mycobacteriaceae</taxon>
        <taxon>Mycolicibacterium</taxon>
    </lineage>
</organism>
<dbReference type="Proteomes" id="UP000254291">
    <property type="component" value="Unassembled WGS sequence"/>
</dbReference>
<dbReference type="Gene3D" id="1.20.1540.10">
    <property type="entry name" value="Rhomboid-like"/>
    <property type="match status" value="1"/>
</dbReference>
<dbReference type="PANTHER" id="PTHR43731:SF14">
    <property type="entry name" value="PRESENILIN-ASSOCIATED RHOMBOID-LIKE PROTEIN, MITOCHONDRIAL"/>
    <property type="match status" value="1"/>
</dbReference>
<dbReference type="GO" id="GO:0016020">
    <property type="term" value="C:membrane"/>
    <property type="evidence" value="ECO:0007669"/>
    <property type="project" value="UniProtKB-SubCell"/>
</dbReference>
<dbReference type="EC" id="3.4.21.105" evidence="9"/>
<evidence type="ECO:0000313" key="9">
    <source>
        <dbReference type="EMBL" id="STZ46223.1"/>
    </source>
</evidence>
<dbReference type="RefSeq" id="WP_013473119.1">
    <property type="nucleotide sequence ID" value="NZ_JACKST010000008.1"/>
</dbReference>
<evidence type="ECO:0000256" key="5">
    <source>
        <dbReference type="ARBA" id="ARBA00022989"/>
    </source>
</evidence>
<feature type="transmembrane region" description="Helical" evidence="7">
    <location>
        <begin position="194"/>
        <end position="215"/>
    </location>
</feature>
<protein>
    <submittedName>
        <fullName evidence="9">Rhomboid family protein</fullName>
        <ecNumber evidence="9">3.4.21.105</ecNumber>
    </submittedName>
</protein>
<dbReference type="InterPro" id="IPR022764">
    <property type="entry name" value="Peptidase_S54_rhomboid_dom"/>
</dbReference>
<reference evidence="9 10" key="1">
    <citation type="submission" date="2018-06" db="EMBL/GenBank/DDBJ databases">
        <authorList>
            <consortium name="Pathogen Informatics"/>
            <person name="Doyle S."/>
        </authorList>
    </citation>
    <scope>NUCLEOTIDE SEQUENCE [LARGE SCALE GENOMIC DNA]</scope>
    <source>
        <strain evidence="9 10">NCTC10742</strain>
    </source>
</reference>
<dbReference type="InterPro" id="IPR035952">
    <property type="entry name" value="Rhomboid-like_sf"/>
</dbReference>
<dbReference type="Pfam" id="PF01694">
    <property type="entry name" value="Rhomboid"/>
    <property type="match status" value="1"/>
</dbReference>
<dbReference type="SUPFAM" id="SSF144091">
    <property type="entry name" value="Rhomboid-like"/>
    <property type="match status" value="1"/>
</dbReference>
<evidence type="ECO:0000256" key="4">
    <source>
        <dbReference type="ARBA" id="ARBA00022801"/>
    </source>
</evidence>
<proteinExistence type="inferred from homology"/>
<comment type="similarity">
    <text evidence="2">Belongs to the peptidase S54 family.</text>
</comment>
<evidence type="ECO:0000256" key="6">
    <source>
        <dbReference type="ARBA" id="ARBA00023136"/>
    </source>
</evidence>
<dbReference type="SUPFAM" id="SSF57845">
    <property type="entry name" value="B-box zinc-binding domain"/>
    <property type="match status" value="1"/>
</dbReference>
<evidence type="ECO:0000256" key="3">
    <source>
        <dbReference type="ARBA" id="ARBA00022692"/>
    </source>
</evidence>
<keyword evidence="5 7" id="KW-1133">Transmembrane helix</keyword>
<name>A0A378STZ7_9MYCO</name>
<dbReference type="AlphaFoldDB" id="A0A378STZ7"/>
<feature type="transmembrane region" description="Helical" evidence="7">
    <location>
        <begin position="65"/>
        <end position="86"/>
    </location>
</feature>
<comment type="subcellular location">
    <subcellularLocation>
        <location evidence="1">Membrane</location>
        <topology evidence="1">Multi-pass membrane protein</topology>
    </subcellularLocation>
</comment>
<evidence type="ECO:0000256" key="2">
    <source>
        <dbReference type="ARBA" id="ARBA00009045"/>
    </source>
</evidence>
<keyword evidence="3 7" id="KW-0812">Transmembrane</keyword>
<dbReference type="GO" id="GO:0004252">
    <property type="term" value="F:serine-type endopeptidase activity"/>
    <property type="evidence" value="ECO:0007669"/>
    <property type="project" value="InterPro"/>
</dbReference>
<gene>
    <name evidence="9" type="primary">gluP</name>
    <name evidence="9" type="ORF">NCTC10742_05493</name>
</gene>
<keyword evidence="6 7" id="KW-0472">Membrane</keyword>